<evidence type="ECO:0000313" key="3">
    <source>
        <dbReference type="Proteomes" id="UP000322873"/>
    </source>
</evidence>
<dbReference type="AlphaFoldDB" id="A0A5M9JXW6"/>
<sequence length="227" mass="25404">MGEALVLLLAAYLLPVLQLQLQLLACTSARPLLPLYDPYNPYGPYNPYNPYNPQSLEPKRNPTDLNFLQTAVFVPPFSTPRSSHTIPPPYCLSRPNYIGTQAQPTHTAPLLTLTSHISTEHLPPNSHLKYPYQTSTSSQNTVTSFVITVFFFDRKTQVISLNHIIDSSAPNDIISSLPLTTSIIEVFVVVDDPIDNFYLFSPPLSIIYFTPFRPKITYFASLCPPCS</sequence>
<comment type="caution">
    <text evidence="2">The sequence shown here is derived from an EMBL/GenBank/DDBJ whole genome shotgun (WGS) entry which is preliminary data.</text>
</comment>
<dbReference type="EMBL" id="VICG01000003">
    <property type="protein sequence ID" value="KAA8574081.1"/>
    <property type="molecule type" value="Genomic_DNA"/>
</dbReference>
<evidence type="ECO:0000313" key="2">
    <source>
        <dbReference type="EMBL" id="KAA8574081.1"/>
    </source>
</evidence>
<accession>A0A5M9JXW6</accession>
<name>A0A5M9JXW6_MONFR</name>
<keyword evidence="3" id="KW-1185">Reference proteome</keyword>
<evidence type="ECO:0000256" key="1">
    <source>
        <dbReference type="SAM" id="SignalP"/>
    </source>
</evidence>
<reference evidence="2 3" key="1">
    <citation type="submission" date="2019-06" db="EMBL/GenBank/DDBJ databases">
        <title>Genome Sequence of the Brown Rot Fungal Pathogen Monilinia fructicola.</title>
        <authorList>
            <person name="De Miccolis Angelini R.M."/>
            <person name="Landi L."/>
            <person name="Abate D."/>
            <person name="Pollastro S."/>
            <person name="Romanazzi G."/>
            <person name="Faretra F."/>
        </authorList>
    </citation>
    <scope>NUCLEOTIDE SEQUENCE [LARGE SCALE GENOMIC DNA]</scope>
    <source>
        <strain evidence="2 3">Mfrc123</strain>
    </source>
</reference>
<proteinExistence type="predicted"/>
<keyword evidence="1" id="KW-0732">Signal</keyword>
<feature type="signal peptide" evidence="1">
    <location>
        <begin position="1"/>
        <end position="29"/>
    </location>
</feature>
<organism evidence="2 3">
    <name type="scientific">Monilinia fructicola</name>
    <name type="common">Brown rot fungus</name>
    <name type="synonym">Ciboria fructicola</name>
    <dbReference type="NCBI Taxonomy" id="38448"/>
    <lineage>
        <taxon>Eukaryota</taxon>
        <taxon>Fungi</taxon>
        <taxon>Dikarya</taxon>
        <taxon>Ascomycota</taxon>
        <taxon>Pezizomycotina</taxon>
        <taxon>Leotiomycetes</taxon>
        <taxon>Helotiales</taxon>
        <taxon>Sclerotiniaceae</taxon>
        <taxon>Monilinia</taxon>
    </lineage>
</organism>
<dbReference type="Proteomes" id="UP000322873">
    <property type="component" value="Unassembled WGS sequence"/>
</dbReference>
<feature type="chain" id="PRO_5024407091" evidence="1">
    <location>
        <begin position="30"/>
        <end position="227"/>
    </location>
</feature>
<gene>
    <name evidence="2" type="ORF">EYC84_005605</name>
</gene>
<protein>
    <submittedName>
        <fullName evidence="2">Uncharacterized protein</fullName>
    </submittedName>
</protein>